<sequence>MPLAFATSAGRKKAVLEEEEQERTPNHQGKYGRHGALCLFLRGFQMFNFPFHLLLQGVFTESEVSKFYGEFEEEISYTAITIIRVWLAVWVFTVGYQTPSFVTGKWVD</sequence>
<reference evidence="2 3" key="1">
    <citation type="journal article" date="2023" name="Hortic Res">
        <title>Pangenome of water caltrop reveals structural variations and asymmetric subgenome divergence after allopolyploidization.</title>
        <authorList>
            <person name="Zhang X."/>
            <person name="Chen Y."/>
            <person name="Wang L."/>
            <person name="Yuan Y."/>
            <person name="Fang M."/>
            <person name="Shi L."/>
            <person name="Lu R."/>
            <person name="Comes H.P."/>
            <person name="Ma Y."/>
            <person name="Chen Y."/>
            <person name="Huang G."/>
            <person name="Zhou Y."/>
            <person name="Zheng Z."/>
            <person name="Qiu Y."/>
        </authorList>
    </citation>
    <scope>NUCLEOTIDE SEQUENCE [LARGE SCALE GENOMIC DNA]</scope>
    <source>
        <strain evidence="2">F231</strain>
    </source>
</reference>
<proteinExistence type="predicted"/>
<dbReference type="EMBL" id="JAXQNO010000020">
    <property type="protein sequence ID" value="KAK4772645.1"/>
    <property type="molecule type" value="Genomic_DNA"/>
</dbReference>
<feature type="region of interest" description="Disordered" evidence="1">
    <location>
        <begin position="1"/>
        <end position="30"/>
    </location>
</feature>
<organism evidence="2 3">
    <name type="scientific">Trapa natans</name>
    <name type="common">Water chestnut</name>
    <dbReference type="NCBI Taxonomy" id="22666"/>
    <lineage>
        <taxon>Eukaryota</taxon>
        <taxon>Viridiplantae</taxon>
        <taxon>Streptophyta</taxon>
        <taxon>Embryophyta</taxon>
        <taxon>Tracheophyta</taxon>
        <taxon>Spermatophyta</taxon>
        <taxon>Magnoliopsida</taxon>
        <taxon>eudicotyledons</taxon>
        <taxon>Gunneridae</taxon>
        <taxon>Pentapetalae</taxon>
        <taxon>rosids</taxon>
        <taxon>malvids</taxon>
        <taxon>Myrtales</taxon>
        <taxon>Lythraceae</taxon>
        <taxon>Trapa</taxon>
    </lineage>
</organism>
<evidence type="ECO:0000313" key="2">
    <source>
        <dbReference type="EMBL" id="KAK4772645.1"/>
    </source>
</evidence>
<comment type="caution">
    <text evidence="2">The sequence shown here is derived from an EMBL/GenBank/DDBJ whole genome shotgun (WGS) entry which is preliminary data.</text>
</comment>
<dbReference type="AlphaFoldDB" id="A0AAN7KZ52"/>
<protein>
    <submittedName>
        <fullName evidence="2">Uncharacterized protein</fullName>
    </submittedName>
</protein>
<gene>
    <name evidence="2" type="ORF">SAY86_014420</name>
</gene>
<dbReference type="Proteomes" id="UP001346149">
    <property type="component" value="Unassembled WGS sequence"/>
</dbReference>
<keyword evidence="3" id="KW-1185">Reference proteome</keyword>
<evidence type="ECO:0000313" key="3">
    <source>
        <dbReference type="Proteomes" id="UP001346149"/>
    </source>
</evidence>
<accession>A0AAN7KZ52</accession>
<name>A0AAN7KZ52_TRANT</name>
<evidence type="ECO:0000256" key="1">
    <source>
        <dbReference type="SAM" id="MobiDB-lite"/>
    </source>
</evidence>